<evidence type="ECO:0000313" key="4">
    <source>
        <dbReference type="Proteomes" id="UP000664096"/>
    </source>
</evidence>
<comment type="caution">
    <text evidence="3">The sequence shown here is derived from an EMBL/GenBank/DDBJ whole genome shotgun (WGS) entry which is preliminary data.</text>
</comment>
<organism evidence="3 4">
    <name type="scientific">Roseibium aggregatum</name>
    <dbReference type="NCBI Taxonomy" id="187304"/>
    <lineage>
        <taxon>Bacteria</taxon>
        <taxon>Pseudomonadati</taxon>
        <taxon>Pseudomonadota</taxon>
        <taxon>Alphaproteobacteria</taxon>
        <taxon>Hyphomicrobiales</taxon>
        <taxon>Stappiaceae</taxon>
        <taxon>Roseibium</taxon>
    </lineage>
</organism>
<dbReference type="Pfam" id="PF11064">
    <property type="entry name" value="DUF2865"/>
    <property type="match status" value="1"/>
</dbReference>
<accession>A0A939EAR8</accession>
<feature type="chain" id="PRO_5037579885" evidence="2">
    <location>
        <begin position="29"/>
        <end position="450"/>
    </location>
</feature>
<gene>
    <name evidence="3" type="ORF">JF539_06325</name>
</gene>
<reference evidence="3" key="1">
    <citation type="submission" date="2020-12" db="EMBL/GenBank/DDBJ databases">
        <title>Oil enriched cultivation method for isolating marine PHA-producing bacteria.</title>
        <authorList>
            <person name="Zheng W."/>
            <person name="Yu S."/>
            <person name="Huang Y."/>
        </authorList>
    </citation>
    <scope>NUCLEOTIDE SEQUENCE</scope>
    <source>
        <strain evidence="3">SY-2-12</strain>
    </source>
</reference>
<dbReference type="InterPro" id="IPR021293">
    <property type="entry name" value="DUF2865"/>
</dbReference>
<evidence type="ECO:0000256" key="2">
    <source>
        <dbReference type="SAM" id="SignalP"/>
    </source>
</evidence>
<dbReference type="EMBL" id="JAEKJZ010000001">
    <property type="protein sequence ID" value="MBN9669946.1"/>
    <property type="molecule type" value="Genomic_DNA"/>
</dbReference>
<proteinExistence type="predicted"/>
<protein>
    <submittedName>
        <fullName evidence="3">DUF2865 domain-containing protein</fullName>
    </submittedName>
</protein>
<evidence type="ECO:0000256" key="1">
    <source>
        <dbReference type="SAM" id="MobiDB-lite"/>
    </source>
</evidence>
<feature type="region of interest" description="Disordered" evidence="1">
    <location>
        <begin position="317"/>
        <end position="344"/>
    </location>
</feature>
<evidence type="ECO:0000313" key="3">
    <source>
        <dbReference type="EMBL" id="MBN9669946.1"/>
    </source>
</evidence>
<sequence>MRPWKSARSVGSLVLLCLLAATASPWNAAQAASCSSLNAELRRLESASASPSKASNKWSTARRQQQKAIAAAERDANYFGCPASGAPKCKVLSGKIKRMKANLRAIDRQLRKTGGGGGSRDTRRIRQIRTSLERQNCNGPAKVREARTENRPAGEKPRNLFQRLFNPGAMLEAEAPDRREREIVRVRSHQKSETPRRLRLPSGGLFRTLCVRTCDGYFFPVSYSTDKGQFINDAARCSEICPASETELYVYRNPGGDQSEMMSLAGTLYSDQPFAYRYRDKLVKNCSCRAAGQSKTRSAWRELNVSPSKRVYFSDISAGVPGSSRPSGRNGAFAGTGAASSPLSRTPLQKARLPLFQDPDTLFNLEKGFDVSADLDRADTLRRDENTLAVSGGKPGSALPLLSIRARTDTEGDDIATVSPVFRNDDDGFRAAPEEKRSVRVVGPEYFVAQ</sequence>
<feature type="signal peptide" evidence="2">
    <location>
        <begin position="1"/>
        <end position="28"/>
    </location>
</feature>
<feature type="region of interest" description="Disordered" evidence="1">
    <location>
        <begin position="46"/>
        <end position="67"/>
    </location>
</feature>
<keyword evidence="2" id="KW-0732">Signal</keyword>
<dbReference type="AlphaFoldDB" id="A0A939EAR8"/>
<name>A0A939EAR8_9HYPH</name>
<dbReference type="Proteomes" id="UP000664096">
    <property type="component" value="Unassembled WGS sequence"/>
</dbReference>